<dbReference type="FunFam" id="1.10.510.10:FF:000008">
    <property type="entry name" value="Non-specific serine/threonine protein kinase"/>
    <property type="match status" value="1"/>
</dbReference>
<dbReference type="InterPro" id="IPR045270">
    <property type="entry name" value="STKc_AGC"/>
</dbReference>
<evidence type="ECO:0000256" key="1">
    <source>
        <dbReference type="ARBA" id="ARBA00012513"/>
    </source>
</evidence>
<evidence type="ECO:0000256" key="3">
    <source>
        <dbReference type="ARBA" id="ARBA00022553"/>
    </source>
</evidence>
<dbReference type="PROSITE" id="PS50011">
    <property type="entry name" value="PROTEIN_KINASE_DOM"/>
    <property type="match status" value="1"/>
</dbReference>
<dbReference type="Pfam" id="PF00069">
    <property type="entry name" value="Pkinase"/>
    <property type="match status" value="1"/>
</dbReference>
<dbReference type="PANTHER" id="PTHR24351">
    <property type="entry name" value="RIBOSOMAL PROTEIN S6 KINASE"/>
    <property type="match status" value="1"/>
</dbReference>
<feature type="region of interest" description="Disordered" evidence="12">
    <location>
        <begin position="1"/>
        <end position="49"/>
    </location>
</feature>
<organism evidence="15">
    <name type="scientific">Lotharella oceanica</name>
    <dbReference type="NCBI Taxonomy" id="641309"/>
    <lineage>
        <taxon>Eukaryota</taxon>
        <taxon>Sar</taxon>
        <taxon>Rhizaria</taxon>
        <taxon>Cercozoa</taxon>
        <taxon>Chlorarachniophyceae</taxon>
        <taxon>Lotharella</taxon>
    </lineage>
</organism>
<evidence type="ECO:0000259" key="13">
    <source>
        <dbReference type="PROSITE" id="PS50011"/>
    </source>
</evidence>
<feature type="compositionally biased region" description="Basic and acidic residues" evidence="12">
    <location>
        <begin position="24"/>
        <end position="33"/>
    </location>
</feature>
<reference evidence="15" key="1">
    <citation type="submission" date="2021-01" db="EMBL/GenBank/DDBJ databases">
        <authorList>
            <person name="Corre E."/>
            <person name="Pelletier E."/>
            <person name="Niang G."/>
            <person name="Scheremetjew M."/>
            <person name="Finn R."/>
            <person name="Kale V."/>
            <person name="Holt S."/>
            <person name="Cochrane G."/>
            <person name="Meng A."/>
            <person name="Brown T."/>
            <person name="Cohen L."/>
        </authorList>
    </citation>
    <scope>NUCLEOTIDE SEQUENCE</scope>
    <source>
        <strain evidence="15">CCMP622</strain>
    </source>
</reference>
<dbReference type="Gene3D" id="1.10.510.10">
    <property type="entry name" value="Transferase(Phosphotransferase) domain 1"/>
    <property type="match status" value="1"/>
</dbReference>
<dbReference type="GO" id="GO:0004674">
    <property type="term" value="F:protein serine/threonine kinase activity"/>
    <property type="evidence" value="ECO:0007669"/>
    <property type="project" value="UniProtKB-KW"/>
</dbReference>
<feature type="region of interest" description="Disordered" evidence="12">
    <location>
        <begin position="367"/>
        <end position="396"/>
    </location>
</feature>
<evidence type="ECO:0000256" key="9">
    <source>
        <dbReference type="ARBA" id="ARBA00048679"/>
    </source>
</evidence>
<evidence type="ECO:0000256" key="8">
    <source>
        <dbReference type="ARBA" id="ARBA00047899"/>
    </source>
</evidence>
<dbReference type="AlphaFoldDB" id="A0A7S2TG11"/>
<comment type="catalytic activity">
    <reaction evidence="9">
        <text>L-seryl-[protein] + ATP = O-phospho-L-seryl-[protein] + ADP + H(+)</text>
        <dbReference type="Rhea" id="RHEA:17989"/>
        <dbReference type="Rhea" id="RHEA-COMP:9863"/>
        <dbReference type="Rhea" id="RHEA-COMP:11604"/>
        <dbReference type="ChEBI" id="CHEBI:15378"/>
        <dbReference type="ChEBI" id="CHEBI:29999"/>
        <dbReference type="ChEBI" id="CHEBI:30616"/>
        <dbReference type="ChEBI" id="CHEBI:83421"/>
        <dbReference type="ChEBI" id="CHEBI:456216"/>
        <dbReference type="EC" id="2.7.11.1"/>
    </reaction>
</comment>
<comment type="similarity">
    <text evidence="11">Belongs to the protein kinase superfamily.</text>
</comment>
<evidence type="ECO:0000256" key="10">
    <source>
        <dbReference type="PROSITE-ProRule" id="PRU10141"/>
    </source>
</evidence>
<dbReference type="FunFam" id="3.30.200.20:FF:000048">
    <property type="entry name" value="Non-specific serine/threonine protein kinase"/>
    <property type="match status" value="1"/>
</dbReference>
<dbReference type="Pfam" id="PF00433">
    <property type="entry name" value="Pkinase_C"/>
    <property type="match status" value="1"/>
</dbReference>
<comment type="catalytic activity">
    <reaction evidence="8">
        <text>L-threonyl-[protein] + ATP = O-phospho-L-threonyl-[protein] + ADP + H(+)</text>
        <dbReference type="Rhea" id="RHEA:46608"/>
        <dbReference type="Rhea" id="RHEA-COMP:11060"/>
        <dbReference type="Rhea" id="RHEA-COMP:11605"/>
        <dbReference type="ChEBI" id="CHEBI:15378"/>
        <dbReference type="ChEBI" id="CHEBI:30013"/>
        <dbReference type="ChEBI" id="CHEBI:30616"/>
        <dbReference type="ChEBI" id="CHEBI:61977"/>
        <dbReference type="ChEBI" id="CHEBI:456216"/>
        <dbReference type="EC" id="2.7.11.1"/>
    </reaction>
</comment>
<dbReference type="InterPro" id="IPR000719">
    <property type="entry name" value="Prot_kinase_dom"/>
</dbReference>
<dbReference type="InterPro" id="IPR000961">
    <property type="entry name" value="AGC-kinase_C"/>
</dbReference>
<keyword evidence="7 10" id="KW-0067">ATP-binding</keyword>
<dbReference type="CDD" id="cd05123">
    <property type="entry name" value="STKc_AGC"/>
    <property type="match status" value="1"/>
</dbReference>
<dbReference type="PROSITE" id="PS00108">
    <property type="entry name" value="PROTEIN_KINASE_ST"/>
    <property type="match status" value="1"/>
</dbReference>
<keyword evidence="4" id="KW-0808">Transferase</keyword>
<keyword evidence="3" id="KW-0597">Phosphoprotein</keyword>
<feature type="domain" description="Protein kinase" evidence="13">
    <location>
        <begin position="68"/>
        <end position="324"/>
    </location>
</feature>
<proteinExistence type="inferred from homology"/>
<dbReference type="InterPro" id="IPR011009">
    <property type="entry name" value="Kinase-like_dom_sf"/>
</dbReference>
<dbReference type="EC" id="2.7.11.1" evidence="1"/>
<evidence type="ECO:0000256" key="2">
    <source>
        <dbReference type="ARBA" id="ARBA00022527"/>
    </source>
</evidence>
<dbReference type="PROSITE" id="PS51285">
    <property type="entry name" value="AGC_KINASE_CTER"/>
    <property type="match status" value="1"/>
</dbReference>
<evidence type="ECO:0000259" key="14">
    <source>
        <dbReference type="PROSITE" id="PS51285"/>
    </source>
</evidence>
<dbReference type="PROSITE" id="PS00107">
    <property type="entry name" value="PROTEIN_KINASE_ATP"/>
    <property type="match status" value="1"/>
</dbReference>
<sequence length="396" mass="44774">MGNKQGKGSRESGGAKSPVSPSEGKAKGGKDFLEAPQKPGEYNTNSYGKGYEPAGNDVLNTKMTIDDFELMKVVGKGSFGKVYQVKYKKTGEIFALKSLKKQQLLKRKQIEHTQTERKVLQQMQHPFIVSLKFAFQTKDRLYMVLEYFTGGELFYHLKTGGRFGYRRAKFYATEICLALECLHDAGIIYRDLKPENILLDDEGHVRLTDFGLSKDCVLGNQETKTFCGTPEYLAPEVILGKPYTKAVDWWSFGTVVFEMTCGLPPFYHKNVKAMYERILSAPLRFPKGMPEAGKQFFSGLLERDPKRRLGSKGGAAEVKKCLYFADVNWKEMLEKKVEPEFKPQKQAGKQDTINVDPDFLREMPRETPMERSELATEAASSAFPGFTYQEPGEMLS</sequence>
<dbReference type="InterPro" id="IPR008271">
    <property type="entry name" value="Ser/Thr_kinase_AS"/>
</dbReference>
<feature type="binding site" evidence="10">
    <location>
        <position position="97"/>
    </location>
    <ligand>
        <name>ATP</name>
        <dbReference type="ChEBI" id="CHEBI:30616"/>
    </ligand>
</feature>
<keyword evidence="2 11" id="KW-0723">Serine/threonine-protein kinase</keyword>
<dbReference type="InterPro" id="IPR017892">
    <property type="entry name" value="Pkinase_C"/>
</dbReference>
<feature type="domain" description="AGC-kinase C-terminal" evidence="14">
    <location>
        <begin position="325"/>
        <end position="396"/>
    </location>
</feature>
<protein>
    <recommendedName>
        <fullName evidence="1">non-specific serine/threonine protein kinase</fullName>
        <ecNumber evidence="1">2.7.11.1</ecNumber>
    </recommendedName>
</protein>
<evidence type="ECO:0000313" key="15">
    <source>
        <dbReference type="EMBL" id="CAD9744536.1"/>
    </source>
</evidence>
<name>A0A7S2TG11_9EUKA</name>
<evidence type="ECO:0000256" key="6">
    <source>
        <dbReference type="ARBA" id="ARBA00022777"/>
    </source>
</evidence>
<keyword evidence="6" id="KW-0418">Kinase</keyword>
<evidence type="ECO:0000256" key="7">
    <source>
        <dbReference type="ARBA" id="ARBA00022840"/>
    </source>
</evidence>
<dbReference type="SMART" id="SM00220">
    <property type="entry name" value="S_TKc"/>
    <property type="match status" value="1"/>
</dbReference>
<keyword evidence="5 10" id="KW-0547">Nucleotide-binding</keyword>
<dbReference type="EMBL" id="HBHP01000553">
    <property type="protein sequence ID" value="CAD9744536.1"/>
    <property type="molecule type" value="Transcribed_RNA"/>
</dbReference>
<evidence type="ECO:0000256" key="5">
    <source>
        <dbReference type="ARBA" id="ARBA00022741"/>
    </source>
</evidence>
<evidence type="ECO:0000256" key="4">
    <source>
        <dbReference type="ARBA" id="ARBA00022679"/>
    </source>
</evidence>
<gene>
    <name evidence="15" type="ORF">LSP00402_LOCUS379</name>
</gene>
<dbReference type="GO" id="GO:0005524">
    <property type="term" value="F:ATP binding"/>
    <property type="evidence" value="ECO:0007669"/>
    <property type="project" value="UniProtKB-UniRule"/>
</dbReference>
<accession>A0A7S2TG11</accession>
<evidence type="ECO:0000256" key="12">
    <source>
        <dbReference type="SAM" id="MobiDB-lite"/>
    </source>
</evidence>
<evidence type="ECO:0000256" key="11">
    <source>
        <dbReference type="RuleBase" id="RU000304"/>
    </source>
</evidence>
<dbReference type="InterPro" id="IPR017441">
    <property type="entry name" value="Protein_kinase_ATP_BS"/>
</dbReference>
<dbReference type="Gene3D" id="3.30.200.20">
    <property type="entry name" value="Phosphorylase Kinase, domain 1"/>
    <property type="match status" value="1"/>
</dbReference>
<dbReference type="SMART" id="SM00133">
    <property type="entry name" value="S_TK_X"/>
    <property type="match status" value="1"/>
</dbReference>
<dbReference type="SUPFAM" id="SSF56112">
    <property type="entry name" value="Protein kinase-like (PK-like)"/>
    <property type="match status" value="1"/>
</dbReference>